<dbReference type="OrthoDB" id="392692at2759"/>
<gene>
    <name evidence="1" type="ORF">PGO_124420</name>
</gene>
<dbReference type="EMBL" id="BDQF01000013">
    <property type="protein sequence ID" value="GAW82444.1"/>
    <property type="molecule type" value="Genomic_DNA"/>
</dbReference>
<protein>
    <submittedName>
        <fullName evidence="1">Uncharacterized protein</fullName>
    </submittedName>
</protein>
<name>A0A1Y1JQW7_PLAGO</name>
<dbReference type="AlphaFoldDB" id="A0A1Y1JQW7"/>
<sequence length="813" mass="96238">MKIVHFQINGETYLEAIMSFLQKNQRVNTQSVFTNALGSLYKNEKRNYFIVCPTQEHTSKGCEQKEETACINYKKDIKDTTLQNIKLSVCEKAKKQVSIHNNTNMCKEVKEKWIKESLKKYNLFNVYLDKIKKSTREKKKNKIININSVIHYDEYVHMFDINSLLIHAKDKLRAYKKKRQISMNNNFFIHFLKIFIRLNIILNDFFSCHGEIKFRECYTSIFNKYLKNIPLSHKKTQQKIYDQTFFINVLQLVKIFNQIHFFKTLKSINISYVLNNLTLTVANERGSIYKQEESNFSKSIDYHKLFYEYMTNDCDENVDKEKFNTPGKSNFMDNLNIFGNKLEDLNDIDDAKSFFFYKKEKIKKNSLHSGGEENVYLLRHDINKKSDNLHKEHLNNSQEGRNELHNTQVCENELRVSNDKKVHDHLNKNNDLLYYLSLTRGFSYILKSLIKHLDDDGVVRLFIHCSNLFDRMCTDKEVLSLYTKMYERIKKMKNISNKNLAYILSACNNYFLKEENIDLLKHLKKDILCNRTNLKNNAKKYLNICNITPSHLENIIYTFSKNKLKEKELFILFSEIVKEKCHGFSCITTINILNSYTILNYESLIFDFLYAKIKSFDLISFMMCKGRNVIKLINTLLLIEHRNFERCHNNRSTQSAAPAIDKTGGNNSKRNALTDIEVYVTLISSLIYELKTFKGENSYGSRNSDDCGYLSKLNNCGYIDEQSILSIYKKMLRLQIISLQSKPDWTLLKNIFRRNYDQLNIEQFDSFFVFSFINFNLNKINFHKLLFTLLTYNNLIHRAKFSNNYKQTKKKFI</sequence>
<reference evidence="2" key="1">
    <citation type="submission" date="2017-04" db="EMBL/GenBank/DDBJ databases">
        <title>Plasmodium gonderi genome.</title>
        <authorList>
            <person name="Arisue N."/>
            <person name="Honma H."/>
            <person name="Kawai S."/>
            <person name="Tougan T."/>
            <person name="Tanabe K."/>
            <person name="Horii T."/>
        </authorList>
    </citation>
    <scope>NUCLEOTIDE SEQUENCE [LARGE SCALE GENOMIC DNA]</scope>
    <source>
        <strain evidence="2">ATCC 30045</strain>
    </source>
</reference>
<organism evidence="1 2">
    <name type="scientific">Plasmodium gonderi</name>
    <dbReference type="NCBI Taxonomy" id="77519"/>
    <lineage>
        <taxon>Eukaryota</taxon>
        <taxon>Sar</taxon>
        <taxon>Alveolata</taxon>
        <taxon>Apicomplexa</taxon>
        <taxon>Aconoidasida</taxon>
        <taxon>Haemosporida</taxon>
        <taxon>Plasmodiidae</taxon>
        <taxon>Plasmodium</taxon>
        <taxon>Plasmodium (Plasmodium)</taxon>
    </lineage>
</organism>
<dbReference type="GeneID" id="39749181"/>
<proteinExistence type="predicted"/>
<accession>A0A1Y1JQW7</accession>
<dbReference type="Proteomes" id="UP000195521">
    <property type="component" value="Unassembled WGS sequence"/>
</dbReference>
<dbReference type="RefSeq" id="XP_028545033.1">
    <property type="nucleotide sequence ID" value="XM_028689232.1"/>
</dbReference>
<dbReference type="OMA" id="LFYKEMY"/>
<evidence type="ECO:0000313" key="1">
    <source>
        <dbReference type="EMBL" id="GAW82444.1"/>
    </source>
</evidence>
<keyword evidence="2" id="KW-1185">Reference proteome</keyword>
<comment type="caution">
    <text evidence="1">The sequence shown here is derived from an EMBL/GenBank/DDBJ whole genome shotgun (WGS) entry which is preliminary data.</text>
</comment>
<evidence type="ECO:0000313" key="2">
    <source>
        <dbReference type="Proteomes" id="UP000195521"/>
    </source>
</evidence>